<keyword evidence="3" id="KW-1185">Reference proteome</keyword>
<dbReference type="InterPro" id="IPR036465">
    <property type="entry name" value="vWFA_dom_sf"/>
</dbReference>
<organism evidence="2 3">
    <name type="scientific">Algibacter pectinivorans</name>
    <dbReference type="NCBI Taxonomy" id="870482"/>
    <lineage>
        <taxon>Bacteria</taxon>
        <taxon>Pseudomonadati</taxon>
        <taxon>Bacteroidota</taxon>
        <taxon>Flavobacteriia</taxon>
        <taxon>Flavobacteriales</taxon>
        <taxon>Flavobacteriaceae</taxon>
        <taxon>Algibacter</taxon>
    </lineage>
</organism>
<feature type="domain" description="DUF58" evidence="1">
    <location>
        <begin position="77"/>
        <end position="296"/>
    </location>
</feature>
<dbReference type="Gene3D" id="3.40.50.410">
    <property type="entry name" value="von Willebrand factor, type A domain"/>
    <property type="match status" value="1"/>
</dbReference>
<dbReference type="InterPro" id="IPR002881">
    <property type="entry name" value="DUF58"/>
</dbReference>
<dbReference type="SUPFAM" id="SSF53300">
    <property type="entry name" value="vWA-like"/>
    <property type="match status" value="1"/>
</dbReference>
<name>A0A1I1MJD3_9FLAO</name>
<accession>A0A1I1MJD3</accession>
<dbReference type="PANTHER" id="PTHR33608">
    <property type="entry name" value="BLL2464 PROTEIN"/>
    <property type="match status" value="1"/>
</dbReference>
<protein>
    <recommendedName>
        <fullName evidence="1">DUF58 domain-containing protein</fullName>
    </recommendedName>
</protein>
<gene>
    <name evidence="2" type="ORF">SAMN04487987_101310</name>
</gene>
<evidence type="ECO:0000313" key="2">
    <source>
        <dbReference type="EMBL" id="SFC85519.1"/>
    </source>
</evidence>
<evidence type="ECO:0000313" key="3">
    <source>
        <dbReference type="Proteomes" id="UP000199439"/>
    </source>
</evidence>
<dbReference type="Proteomes" id="UP000199439">
    <property type="component" value="Unassembled WGS sequence"/>
</dbReference>
<dbReference type="AlphaFoldDB" id="A0A1I1MJD3"/>
<proteinExistence type="predicted"/>
<reference evidence="3" key="1">
    <citation type="submission" date="2016-10" db="EMBL/GenBank/DDBJ databases">
        <authorList>
            <person name="Varghese N."/>
            <person name="Submissions S."/>
        </authorList>
    </citation>
    <scope>NUCLEOTIDE SEQUENCE [LARGE SCALE GENOMIC DNA]</scope>
    <source>
        <strain evidence="3">DSM 25730</strain>
    </source>
</reference>
<dbReference type="PANTHER" id="PTHR33608:SF7">
    <property type="entry name" value="DUF58 DOMAIN-CONTAINING PROTEIN"/>
    <property type="match status" value="1"/>
</dbReference>
<dbReference type="Pfam" id="PF01882">
    <property type="entry name" value="DUF58"/>
    <property type="match status" value="1"/>
</dbReference>
<sequence length="339" mass="40012">MKMRVINRFYNNNFPHECSSPFGEARWGFHMNLQNELNKAEGFRNLELLAKQVVEGFISGMHKSPFHGFSAEFAEHKIYNQGESTRHIDWKLFAKTDKLYTKRYDDETNLRCHIILDNSSSMHYPKLDTFSINSLNKISFSALAAASLMQILKRQRDAVGLSIYSDKYDYYAPEKGSERHHQMLLSHLSEAVVSKPLNKQTETYKYLHEIAEKMHRRSLVFLFTDMFQTTEDDARLFEALRHLKYNKHEVVLFHVFDKKNELNFDFDNKPKRFIDVETGAYINLYADSIKESYTKAVSAYFEALKLKCAQYKIKYVEADINENFNNILTTYMVERQKFR</sequence>
<dbReference type="STRING" id="870482.SAMN04487987_101310"/>
<dbReference type="EMBL" id="FOMI01000001">
    <property type="protein sequence ID" value="SFC85519.1"/>
    <property type="molecule type" value="Genomic_DNA"/>
</dbReference>
<evidence type="ECO:0000259" key="1">
    <source>
        <dbReference type="Pfam" id="PF01882"/>
    </source>
</evidence>